<evidence type="ECO:0000313" key="1">
    <source>
        <dbReference type="EMBL" id="CAF1602948.1"/>
    </source>
</evidence>
<dbReference type="PANTHER" id="PTHR33488">
    <property type="entry name" value="ZGC:162509"/>
    <property type="match status" value="1"/>
</dbReference>
<dbReference type="EMBL" id="CAJOBA010074942">
    <property type="protein sequence ID" value="CAF4412508.1"/>
    <property type="molecule type" value="Genomic_DNA"/>
</dbReference>
<evidence type="ECO:0000313" key="2">
    <source>
        <dbReference type="EMBL" id="CAF4412508.1"/>
    </source>
</evidence>
<gene>
    <name evidence="1" type="ORF">OVA965_LOCUS42215</name>
    <name evidence="2" type="ORF">TMI583_LOCUS44047</name>
</gene>
<sequence length="320" mass="36605">KDCVKLADATLQKFDKLMDLLQEIIEVTAGTHSSNHAAVHEIGTIINNTKHEEQVVANEIQSLQQEFDSAQTALHLLLNGITTWLALSFPPNNFDFENAEADLAYENLKKAEQRYDVYYPELLQKQNTLTQKIQETSQLNLETIDAIQIIKILVSAMKELANLKAQWDKLARFFHSIAGQVQSTQQMIMSQFVETIQAVQLMGDQLDAADRQFFLVSLFEIAGLIDTDAHLLYIMSKTYHDISSTYMINQVASVSSLLVTETDTERELLLKQMGQETLNTSAKVSRLAETRKQQYEQRIESRQLQLEIFLLYLIYLLYFS</sequence>
<dbReference type="Proteomes" id="UP000677228">
    <property type="component" value="Unassembled WGS sequence"/>
</dbReference>
<dbReference type="PANTHER" id="PTHR33488:SF2">
    <property type="entry name" value="EARLY ENDOSOME ANTIGEN 1-LIKE"/>
    <property type="match status" value="1"/>
</dbReference>
<organism evidence="2 3">
    <name type="scientific">Didymodactylos carnosus</name>
    <dbReference type="NCBI Taxonomy" id="1234261"/>
    <lineage>
        <taxon>Eukaryota</taxon>
        <taxon>Metazoa</taxon>
        <taxon>Spiralia</taxon>
        <taxon>Gnathifera</taxon>
        <taxon>Rotifera</taxon>
        <taxon>Eurotatoria</taxon>
        <taxon>Bdelloidea</taxon>
        <taxon>Philodinida</taxon>
        <taxon>Philodinidae</taxon>
        <taxon>Didymodactylos</taxon>
    </lineage>
</organism>
<feature type="non-terminal residue" evidence="2">
    <location>
        <position position="320"/>
    </location>
</feature>
<dbReference type="EMBL" id="CAJNOK010051087">
    <property type="protein sequence ID" value="CAF1602948.1"/>
    <property type="molecule type" value="Genomic_DNA"/>
</dbReference>
<proteinExistence type="predicted"/>
<comment type="caution">
    <text evidence="2">The sequence shown here is derived from an EMBL/GenBank/DDBJ whole genome shotgun (WGS) entry which is preliminary data.</text>
</comment>
<protein>
    <submittedName>
        <fullName evidence="2">Uncharacterized protein</fullName>
    </submittedName>
</protein>
<reference evidence="2" key="1">
    <citation type="submission" date="2021-02" db="EMBL/GenBank/DDBJ databases">
        <authorList>
            <person name="Nowell W R."/>
        </authorList>
    </citation>
    <scope>NUCLEOTIDE SEQUENCE</scope>
</reference>
<dbReference type="AlphaFoldDB" id="A0A8S2VWP3"/>
<name>A0A8S2VWP3_9BILA</name>
<evidence type="ECO:0000313" key="3">
    <source>
        <dbReference type="Proteomes" id="UP000682733"/>
    </source>
</evidence>
<dbReference type="Proteomes" id="UP000682733">
    <property type="component" value="Unassembled WGS sequence"/>
</dbReference>
<accession>A0A8S2VWP3</accession>